<dbReference type="SUPFAM" id="SSF54593">
    <property type="entry name" value="Glyoxalase/Bleomycin resistance protein/Dihydroxybiphenyl dioxygenase"/>
    <property type="match status" value="1"/>
</dbReference>
<evidence type="ECO:0000313" key="2">
    <source>
        <dbReference type="EMBL" id="ANH81126.1"/>
    </source>
</evidence>
<dbReference type="Proteomes" id="UP000077667">
    <property type="component" value="Chromosome"/>
</dbReference>
<dbReference type="EMBL" id="CP015772">
    <property type="protein sequence ID" value="ANH81126.1"/>
    <property type="molecule type" value="Genomic_DNA"/>
</dbReference>
<evidence type="ECO:0000313" key="3">
    <source>
        <dbReference type="Proteomes" id="UP000077667"/>
    </source>
</evidence>
<dbReference type="Gene3D" id="3.10.180.10">
    <property type="entry name" value="2,3-Dihydroxybiphenyl 1,2-Dioxygenase, domain 1"/>
    <property type="match status" value="1"/>
</dbReference>
<dbReference type="KEGG" id="nia:A8C56_09165"/>
<dbReference type="PANTHER" id="PTHR33990">
    <property type="entry name" value="PROTEIN YJDN-RELATED"/>
    <property type="match status" value="1"/>
</dbReference>
<name>A0A1A9I0H8_9BACT</name>
<evidence type="ECO:0000259" key="1">
    <source>
        <dbReference type="Pfam" id="PF06983"/>
    </source>
</evidence>
<dbReference type="Pfam" id="PF06983">
    <property type="entry name" value="3-dmu-9_3-mt"/>
    <property type="match status" value="1"/>
</dbReference>
<dbReference type="InterPro" id="IPR029068">
    <property type="entry name" value="Glyas_Bleomycin-R_OHBP_Dase"/>
</dbReference>
<dbReference type="PANTHER" id="PTHR33990:SF1">
    <property type="entry name" value="PROTEIN YJDN"/>
    <property type="match status" value="1"/>
</dbReference>
<sequence>MNRIKSYLTFNGNCREAMIFYRGCLGGELHFLTLAESAAGMQLPEYMGSYILQASLRASGIEIIATDIVPEEGWHCGNNIALLMECQSLNELLTVYRRLGKEGISYQRVVPAAGGNYIGTLKDKFGIRWMLHFDAQINGR</sequence>
<dbReference type="STRING" id="1176587.A8C56_09165"/>
<proteinExistence type="predicted"/>
<feature type="domain" description="PhnB-like" evidence="1">
    <location>
        <begin position="4"/>
        <end position="130"/>
    </location>
</feature>
<gene>
    <name evidence="2" type="ORF">A8C56_09165</name>
</gene>
<dbReference type="OrthoDB" id="9795306at2"/>
<keyword evidence="3" id="KW-1185">Reference proteome</keyword>
<reference evidence="2 3" key="1">
    <citation type="submission" date="2016-05" db="EMBL/GenBank/DDBJ databases">
        <title>Niabella ginsenosidivorans BS26 whole genome sequencing.</title>
        <authorList>
            <person name="Im W.T."/>
            <person name="Siddiqi M.Z."/>
        </authorList>
    </citation>
    <scope>NUCLEOTIDE SEQUENCE [LARGE SCALE GENOMIC DNA]</scope>
    <source>
        <strain evidence="2 3">BS26</strain>
    </source>
</reference>
<organism evidence="2 3">
    <name type="scientific">Niabella ginsenosidivorans</name>
    <dbReference type="NCBI Taxonomy" id="1176587"/>
    <lineage>
        <taxon>Bacteria</taxon>
        <taxon>Pseudomonadati</taxon>
        <taxon>Bacteroidota</taxon>
        <taxon>Chitinophagia</taxon>
        <taxon>Chitinophagales</taxon>
        <taxon>Chitinophagaceae</taxon>
        <taxon>Niabella</taxon>
    </lineage>
</organism>
<dbReference type="RefSeq" id="WP_067754832.1">
    <property type="nucleotide sequence ID" value="NZ_CP015772.1"/>
</dbReference>
<accession>A0A1A9I0H8</accession>
<protein>
    <recommendedName>
        <fullName evidence="1">PhnB-like domain-containing protein</fullName>
    </recommendedName>
</protein>
<dbReference type="AlphaFoldDB" id="A0A1A9I0H8"/>
<dbReference type="InterPro" id="IPR028973">
    <property type="entry name" value="PhnB-like"/>
</dbReference>